<dbReference type="InterPro" id="IPR012677">
    <property type="entry name" value="Nucleotide-bd_a/b_plait_sf"/>
</dbReference>
<keyword evidence="5" id="KW-0677">Repeat</keyword>
<evidence type="ECO:0000313" key="12">
    <source>
        <dbReference type="Proteomes" id="UP000046392"/>
    </source>
</evidence>
<dbReference type="PANTHER" id="PTHR10501">
    <property type="entry name" value="U1 SMALL NUCLEAR RIBONUCLEOPROTEIN A/U2 SMALL NUCLEAR RIBONUCLEOPROTEIN B"/>
    <property type="match status" value="1"/>
</dbReference>
<dbReference type="PROSITE" id="PS50102">
    <property type="entry name" value="RRM"/>
    <property type="match status" value="2"/>
</dbReference>
<dbReference type="GO" id="GO:0030532">
    <property type="term" value="C:small nuclear ribonucleoprotein complex"/>
    <property type="evidence" value="ECO:0007669"/>
    <property type="project" value="UniProtKB-ARBA"/>
</dbReference>
<dbReference type="GO" id="GO:0008380">
    <property type="term" value="P:RNA splicing"/>
    <property type="evidence" value="ECO:0007669"/>
    <property type="project" value="UniProtKB-KW"/>
</dbReference>
<dbReference type="Gene3D" id="3.30.70.330">
    <property type="match status" value="2"/>
</dbReference>
<comment type="subcellular location">
    <subcellularLocation>
        <location evidence="1">Nucleus</location>
    </subcellularLocation>
</comment>
<name>A0A0N5C144_STREA</name>
<keyword evidence="6 10" id="KW-0694">RNA-binding</keyword>
<dbReference type="InterPro" id="IPR000504">
    <property type="entry name" value="RRM_dom"/>
</dbReference>
<dbReference type="Pfam" id="PF00076">
    <property type="entry name" value="RRM_1"/>
    <property type="match status" value="2"/>
</dbReference>
<organism evidence="12 13">
    <name type="scientific">Strongyloides papillosus</name>
    <name type="common">Intestinal threadworm</name>
    <dbReference type="NCBI Taxonomy" id="174720"/>
    <lineage>
        <taxon>Eukaryota</taxon>
        <taxon>Metazoa</taxon>
        <taxon>Ecdysozoa</taxon>
        <taxon>Nematoda</taxon>
        <taxon>Chromadorea</taxon>
        <taxon>Rhabditida</taxon>
        <taxon>Tylenchina</taxon>
        <taxon>Panagrolaimomorpha</taxon>
        <taxon>Strongyloidoidea</taxon>
        <taxon>Strongyloididae</taxon>
        <taxon>Strongyloides</taxon>
    </lineage>
</organism>
<keyword evidence="9" id="KW-0687">Ribonucleoprotein</keyword>
<protein>
    <submittedName>
        <fullName evidence="13">U2 small nuclear ribonucleoprotein B</fullName>
    </submittedName>
</protein>
<evidence type="ECO:0000256" key="1">
    <source>
        <dbReference type="ARBA" id="ARBA00004123"/>
    </source>
</evidence>
<keyword evidence="7" id="KW-0508">mRNA splicing</keyword>
<dbReference type="GO" id="GO:0003723">
    <property type="term" value="F:RNA binding"/>
    <property type="evidence" value="ECO:0007669"/>
    <property type="project" value="UniProtKB-UniRule"/>
</dbReference>
<evidence type="ECO:0000256" key="10">
    <source>
        <dbReference type="PROSITE-ProRule" id="PRU00176"/>
    </source>
</evidence>
<evidence type="ECO:0000256" key="5">
    <source>
        <dbReference type="ARBA" id="ARBA00022737"/>
    </source>
</evidence>
<evidence type="ECO:0000256" key="2">
    <source>
        <dbReference type="ARBA" id="ARBA00007243"/>
    </source>
</evidence>
<sequence>MADIAPNHTLYINNLNEKLKKEKLKEALFAIFTQFGDIIDILAFRNIRMKGQAHIIFKDVSSATRALRAMQGFPFFDKPMRIQYARCDSDVIAKAKGTYVKREKKPYIPLPKKRKPQNIPGMTSDGGSVNNSNVPHKILFCTNLPEETTSDLLASVFSQFSGLKEVRMVPNRTDIAFVEYNSEEEATTAKKALHNFKITATHAMKVEYANK</sequence>
<comment type="similarity">
    <text evidence="2">Belongs to the RRM U1 A/B'' family.</text>
</comment>
<dbReference type="WBParaSite" id="SPAL_0001172300.1">
    <property type="protein sequence ID" value="SPAL_0001172300.1"/>
    <property type="gene ID" value="SPAL_0001172300"/>
</dbReference>
<reference evidence="13" key="1">
    <citation type="submission" date="2017-02" db="UniProtKB">
        <authorList>
            <consortium name="WormBaseParasite"/>
        </authorList>
    </citation>
    <scope>IDENTIFICATION</scope>
</reference>
<dbReference type="SMART" id="SM00360">
    <property type="entry name" value="RRM"/>
    <property type="match status" value="2"/>
</dbReference>
<evidence type="ECO:0000256" key="8">
    <source>
        <dbReference type="ARBA" id="ARBA00023242"/>
    </source>
</evidence>
<keyword evidence="4" id="KW-0747">Spliceosome</keyword>
<dbReference type="SUPFAM" id="SSF54928">
    <property type="entry name" value="RNA-binding domain, RBD"/>
    <property type="match status" value="1"/>
</dbReference>
<keyword evidence="3" id="KW-0507">mRNA processing</keyword>
<accession>A0A0N5C144</accession>
<evidence type="ECO:0000256" key="9">
    <source>
        <dbReference type="ARBA" id="ARBA00023274"/>
    </source>
</evidence>
<dbReference type="FunFam" id="3.30.70.330:FF:000029">
    <property type="entry name" value="U2 small nuclear ribonucleoprotein B"/>
    <property type="match status" value="1"/>
</dbReference>
<dbReference type="STRING" id="174720.A0A0N5C144"/>
<keyword evidence="8" id="KW-0539">Nucleus</keyword>
<evidence type="ECO:0000256" key="6">
    <source>
        <dbReference type="ARBA" id="ARBA00022884"/>
    </source>
</evidence>
<feature type="domain" description="RRM" evidence="11">
    <location>
        <begin position="8"/>
        <end position="87"/>
    </location>
</feature>
<dbReference type="FunFam" id="3.30.70.330:FF:000039">
    <property type="entry name" value="U1 small nuclear ribonucleoprotein A"/>
    <property type="match status" value="1"/>
</dbReference>
<dbReference type="AlphaFoldDB" id="A0A0N5C144"/>
<dbReference type="GO" id="GO:0006397">
    <property type="term" value="P:mRNA processing"/>
    <property type="evidence" value="ECO:0007669"/>
    <property type="project" value="UniProtKB-KW"/>
</dbReference>
<dbReference type="Proteomes" id="UP000046392">
    <property type="component" value="Unplaced"/>
</dbReference>
<evidence type="ECO:0000256" key="4">
    <source>
        <dbReference type="ARBA" id="ARBA00022728"/>
    </source>
</evidence>
<evidence type="ECO:0000256" key="7">
    <source>
        <dbReference type="ARBA" id="ARBA00023187"/>
    </source>
</evidence>
<dbReference type="CDD" id="cd12247">
    <property type="entry name" value="RRM2_U1A_like"/>
    <property type="match status" value="1"/>
</dbReference>
<keyword evidence="12" id="KW-1185">Reference proteome</keyword>
<feature type="domain" description="RRM" evidence="11">
    <location>
        <begin position="137"/>
        <end position="211"/>
    </location>
</feature>
<evidence type="ECO:0000259" key="11">
    <source>
        <dbReference type="PROSITE" id="PS50102"/>
    </source>
</evidence>
<evidence type="ECO:0000313" key="13">
    <source>
        <dbReference type="WBParaSite" id="SPAL_0001172300.1"/>
    </source>
</evidence>
<dbReference type="GO" id="GO:0005681">
    <property type="term" value="C:spliceosomal complex"/>
    <property type="evidence" value="ECO:0007669"/>
    <property type="project" value="UniProtKB-KW"/>
</dbReference>
<proteinExistence type="inferred from homology"/>
<evidence type="ECO:0000256" key="3">
    <source>
        <dbReference type="ARBA" id="ARBA00022664"/>
    </source>
</evidence>
<dbReference type="InterPro" id="IPR035979">
    <property type="entry name" value="RBD_domain_sf"/>
</dbReference>